<keyword evidence="3" id="KW-0804">Transcription</keyword>
<proteinExistence type="predicted"/>
<evidence type="ECO:0000256" key="4">
    <source>
        <dbReference type="SAM" id="MobiDB-lite"/>
    </source>
</evidence>
<feature type="compositionally biased region" description="Basic and acidic residues" evidence="4">
    <location>
        <begin position="407"/>
        <end position="421"/>
    </location>
</feature>
<evidence type="ECO:0000256" key="3">
    <source>
        <dbReference type="ARBA" id="ARBA00023163"/>
    </source>
</evidence>
<organism evidence="6 7">
    <name type="scientific">Microbacterium mitrae</name>
    <dbReference type="NCBI Taxonomy" id="664640"/>
    <lineage>
        <taxon>Bacteria</taxon>
        <taxon>Bacillati</taxon>
        <taxon>Actinomycetota</taxon>
        <taxon>Actinomycetes</taxon>
        <taxon>Micrococcales</taxon>
        <taxon>Microbacteriaceae</taxon>
        <taxon>Microbacterium</taxon>
    </lineage>
</organism>
<evidence type="ECO:0000256" key="2">
    <source>
        <dbReference type="ARBA" id="ARBA00023125"/>
    </source>
</evidence>
<dbReference type="InterPro" id="IPR016032">
    <property type="entry name" value="Sig_transdc_resp-reg_C-effctor"/>
</dbReference>
<reference evidence="6 7" key="1">
    <citation type="submission" date="2019-08" db="EMBL/GenBank/DDBJ databases">
        <authorList>
            <person name="Dong K."/>
        </authorList>
    </citation>
    <scope>NUCLEOTIDE SEQUENCE [LARGE SCALE GENOMIC DNA]</scope>
    <source>
        <strain evidence="6 7">M4-8</strain>
    </source>
</reference>
<dbReference type="PANTHER" id="PTHR44688:SF16">
    <property type="entry name" value="DNA-BINDING TRANSCRIPTIONAL ACTIVATOR DEVR_DOSR"/>
    <property type="match status" value="1"/>
</dbReference>
<dbReference type="GO" id="GO:0003677">
    <property type="term" value="F:DNA binding"/>
    <property type="evidence" value="ECO:0007669"/>
    <property type="project" value="UniProtKB-KW"/>
</dbReference>
<dbReference type="Proteomes" id="UP000321196">
    <property type="component" value="Unassembled WGS sequence"/>
</dbReference>
<dbReference type="Gene3D" id="1.10.10.10">
    <property type="entry name" value="Winged helix-like DNA-binding domain superfamily/Winged helix DNA-binding domain"/>
    <property type="match status" value="1"/>
</dbReference>
<evidence type="ECO:0000313" key="6">
    <source>
        <dbReference type="EMBL" id="TXK06726.1"/>
    </source>
</evidence>
<dbReference type="Pfam" id="PF00196">
    <property type="entry name" value="GerE"/>
    <property type="match status" value="1"/>
</dbReference>
<dbReference type="GO" id="GO:0006355">
    <property type="term" value="P:regulation of DNA-templated transcription"/>
    <property type="evidence" value="ECO:0007669"/>
    <property type="project" value="InterPro"/>
</dbReference>
<keyword evidence="7" id="KW-1185">Reference proteome</keyword>
<dbReference type="OrthoDB" id="3171430at2"/>
<dbReference type="SMART" id="SM00421">
    <property type="entry name" value="HTH_LUXR"/>
    <property type="match status" value="1"/>
</dbReference>
<dbReference type="CDD" id="cd06170">
    <property type="entry name" value="LuxR_C_like"/>
    <property type="match status" value="1"/>
</dbReference>
<keyword evidence="1" id="KW-0805">Transcription regulation</keyword>
<dbReference type="InterPro" id="IPR036388">
    <property type="entry name" value="WH-like_DNA-bd_sf"/>
</dbReference>
<keyword evidence="2" id="KW-0238">DNA-binding</keyword>
<evidence type="ECO:0000313" key="7">
    <source>
        <dbReference type="Proteomes" id="UP000321196"/>
    </source>
</evidence>
<dbReference type="AlphaFoldDB" id="A0A5C8HRK0"/>
<name>A0A5C8HRK0_9MICO</name>
<evidence type="ECO:0000256" key="1">
    <source>
        <dbReference type="ARBA" id="ARBA00023015"/>
    </source>
</evidence>
<dbReference type="PROSITE" id="PS50043">
    <property type="entry name" value="HTH_LUXR_2"/>
    <property type="match status" value="1"/>
</dbReference>
<gene>
    <name evidence="6" type="ORF">FVP60_05925</name>
</gene>
<feature type="region of interest" description="Disordered" evidence="4">
    <location>
        <begin position="396"/>
        <end position="421"/>
    </location>
</feature>
<dbReference type="PANTHER" id="PTHR44688">
    <property type="entry name" value="DNA-BINDING TRANSCRIPTIONAL ACTIVATOR DEVR_DOSR"/>
    <property type="match status" value="1"/>
</dbReference>
<evidence type="ECO:0000259" key="5">
    <source>
        <dbReference type="PROSITE" id="PS50043"/>
    </source>
</evidence>
<dbReference type="SUPFAM" id="SSF46894">
    <property type="entry name" value="C-terminal effector domain of the bipartite response regulators"/>
    <property type="match status" value="1"/>
</dbReference>
<sequence length="421" mass="45541">MLAQHSTDCIDMARRGADLVRAFTITSDDDAATLVGVAAVDLALAFFLNDRVAEAASMWRWVREHTVDPRLPRLMQADWGTSVVGLVVGDRTMVSPLAAATIEMPLMDREKDIPTRDPWWLMVATARTWAAIDRGDFSGALVMSQCAVSATPTPAVTGPLALAYCAALLLNGRTSSALTFVDEQLALLPPDGMGSTGPRLAAVGMTASAIAGDSARLAHFSTMVRPYPGLHRLASAFAAMVTGDPHAAINALAEYNDDIFGPRWRALYWTLFTAVHARAGHRAMAVEGLRNLVPLIERQRLGAWLMLIPQPELDAVRGIAADSDFDFVLQLLPAHAGISVVPVVTFTTREEEILRLIGQGFTNTQIANALFISPNTVKFHVAKLLKRLGVSSREEAAELGVPRLNRAPREDTKREAGTPDY</sequence>
<dbReference type="InterPro" id="IPR000792">
    <property type="entry name" value="Tscrpt_reg_LuxR_C"/>
</dbReference>
<dbReference type="EMBL" id="VRSW01000001">
    <property type="protein sequence ID" value="TXK06726.1"/>
    <property type="molecule type" value="Genomic_DNA"/>
</dbReference>
<protein>
    <submittedName>
        <fullName evidence="6">Response regulator transcription factor</fullName>
    </submittedName>
</protein>
<feature type="domain" description="HTH luxR-type" evidence="5">
    <location>
        <begin position="339"/>
        <end position="404"/>
    </location>
</feature>
<dbReference type="PRINTS" id="PR00038">
    <property type="entry name" value="HTHLUXR"/>
</dbReference>
<comment type="caution">
    <text evidence="6">The sequence shown here is derived from an EMBL/GenBank/DDBJ whole genome shotgun (WGS) entry which is preliminary data.</text>
</comment>
<accession>A0A5C8HRK0</accession>